<dbReference type="Pfam" id="PF10049">
    <property type="entry name" value="DUF2283"/>
    <property type="match status" value="1"/>
</dbReference>
<gene>
    <name evidence="1" type="ORF">AsFPU1_3210</name>
</gene>
<dbReference type="PANTHER" id="PTHR37029">
    <property type="entry name" value="SSR1768 PROTEIN"/>
    <property type="match status" value="1"/>
</dbReference>
<organism evidence="1 2">
    <name type="scientific">Aphanothece sacrum FPU1</name>
    <dbReference type="NCBI Taxonomy" id="1920663"/>
    <lineage>
        <taxon>Bacteria</taxon>
        <taxon>Bacillati</taxon>
        <taxon>Cyanobacteriota</taxon>
        <taxon>Cyanophyceae</taxon>
        <taxon>Oscillatoriophycideae</taxon>
        <taxon>Chroococcales</taxon>
        <taxon>Aphanothecaceae</taxon>
        <taxon>Aphanothece</taxon>
    </lineage>
</organism>
<dbReference type="EMBL" id="BDQK01000013">
    <property type="protein sequence ID" value="GBF81789.1"/>
    <property type="molecule type" value="Genomic_DNA"/>
</dbReference>
<evidence type="ECO:0000313" key="1">
    <source>
        <dbReference type="EMBL" id="GBF81789.1"/>
    </source>
</evidence>
<dbReference type="InterPro" id="IPR019270">
    <property type="entry name" value="DUF2283"/>
</dbReference>
<dbReference type="Proteomes" id="UP000287247">
    <property type="component" value="Unassembled WGS sequence"/>
</dbReference>
<evidence type="ECO:0008006" key="3">
    <source>
        <dbReference type="Google" id="ProtNLM"/>
    </source>
</evidence>
<protein>
    <recommendedName>
        <fullName evidence="3">DUF2283 domain-containing protein</fullName>
    </recommendedName>
</protein>
<name>A0A401IKJ8_APHSA</name>
<sequence>MKVKYDPESDILIFIMKDIPPSNAISEAGGIIISYDETGEPISIEFLNASQRKLINPQETALVIGKQ</sequence>
<proteinExistence type="predicted"/>
<dbReference type="RefSeq" id="WP_124972963.1">
    <property type="nucleotide sequence ID" value="NZ_BDQK01000013.1"/>
</dbReference>
<keyword evidence="2" id="KW-1185">Reference proteome</keyword>
<dbReference type="AlphaFoldDB" id="A0A401IKJ8"/>
<accession>A0A401IKJ8</accession>
<evidence type="ECO:0000313" key="2">
    <source>
        <dbReference type="Proteomes" id="UP000287247"/>
    </source>
</evidence>
<dbReference type="PANTHER" id="PTHR37029:SF1">
    <property type="entry name" value="SSR1768 PROTEIN"/>
    <property type="match status" value="1"/>
</dbReference>
<dbReference type="OrthoDB" id="9799670at2"/>
<reference evidence="2" key="1">
    <citation type="submission" date="2017-05" db="EMBL/GenBank/DDBJ databases">
        <title>Physiological properties and genetic analysis related to exopolysaccharide production of fresh-water unicellular cyanobacterium Aphanothece sacrum, Suizenji Nori, that has been cultured as a food source in Japan.</title>
        <authorList>
            <person name="Kanesaki Y."/>
            <person name="Yoshikawa S."/>
            <person name="Ohki K."/>
        </authorList>
    </citation>
    <scope>NUCLEOTIDE SEQUENCE [LARGE SCALE GENOMIC DNA]</scope>
    <source>
        <strain evidence="2">FPU1</strain>
    </source>
</reference>
<comment type="caution">
    <text evidence="1">The sequence shown here is derived from an EMBL/GenBank/DDBJ whole genome shotgun (WGS) entry which is preliminary data.</text>
</comment>